<organism evidence="3 4">
    <name type="scientific">Actinophytocola gossypii</name>
    <dbReference type="NCBI Taxonomy" id="2812003"/>
    <lineage>
        <taxon>Bacteria</taxon>
        <taxon>Bacillati</taxon>
        <taxon>Actinomycetota</taxon>
        <taxon>Actinomycetes</taxon>
        <taxon>Pseudonocardiales</taxon>
        <taxon>Pseudonocardiaceae</taxon>
    </lineage>
</organism>
<feature type="signal peptide" evidence="2">
    <location>
        <begin position="1"/>
        <end position="19"/>
    </location>
</feature>
<feature type="region of interest" description="Disordered" evidence="1">
    <location>
        <begin position="63"/>
        <end position="88"/>
    </location>
</feature>
<evidence type="ECO:0000313" key="3">
    <source>
        <dbReference type="EMBL" id="MCT2585611.1"/>
    </source>
</evidence>
<protein>
    <recommendedName>
        <fullName evidence="5">Secreted protein</fullName>
    </recommendedName>
</protein>
<accession>A0ABT2JD14</accession>
<proteinExistence type="predicted"/>
<evidence type="ECO:0000256" key="2">
    <source>
        <dbReference type="SAM" id="SignalP"/>
    </source>
</evidence>
<reference evidence="3 4" key="1">
    <citation type="submission" date="2021-02" db="EMBL/GenBank/DDBJ databases">
        <title>Actinophytocola xerophila sp. nov., isolated from soil of cotton cropping field.</title>
        <authorList>
            <person name="Huang R."/>
            <person name="Chen X."/>
            <person name="Ge X."/>
            <person name="Liu W."/>
        </authorList>
    </citation>
    <scope>NUCLEOTIDE SEQUENCE [LARGE SCALE GENOMIC DNA]</scope>
    <source>
        <strain evidence="3 4">S1-96</strain>
    </source>
</reference>
<keyword evidence="4" id="KW-1185">Reference proteome</keyword>
<comment type="caution">
    <text evidence="3">The sequence shown here is derived from an EMBL/GenBank/DDBJ whole genome shotgun (WGS) entry which is preliminary data.</text>
</comment>
<dbReference type="EMBL" id="JAFFZE010000016">
    <property type="protein sequence ID" value="MCT2585611.1"/>
    <property type="molecule type" value="Genomic_DNA"/>
</dbReference>
<evidence type="ECO:0000313" key="4">
    <source>
        <dbReference type="Proteomes" id="UP001156441"/>
    </source>
</evidence>
<gene>
    <name evidence="3" type="ORF">JT362_21060</name>
</gene>
<feature type="chain" id="PRO_5045759937" description="Secreted protein" evidence="2">
    <location>
        <begin position="20"/>
        <end position="88"/>
    </location>
</feature>
<name>A0ABT2JD14_9PSEU</name>
<evidence type="ECO:0008006" key="5">
    <source>
        <dbReference type="Google" id="ProtNLM"/>
    </source>
</evidence>
<evidence type="ECO:0000256" key="1">
    <source>
        <dbReference type="SAM" id="MobiDB-lite"/>
    </source>
</evidence>
<keyword evidence="2" id="KW-0732">Signal</keyword>
<dbReference type="Proteomes" id="UP001156441">
    <property type="component" value="Unassembled WGS sequence"/>
</dbReference>
<sequence>MAVGSRVAGVLPLAGASLAAVALAGAAVYTVAQASCTDPGRYVRHDDGTVELVGSCVDPAHLPKKHKYDHDRDQEPVEPAVNDLVKAP</sequence>